<dbReference type="InterPro" id="IPR033316">
    <property type="entry name" value="RBBP8-like"/>
</dbReference>
<organism evidence="2 3">
    <name type="scientific">Dipteronia sinensis</name>
    <dbReference type="NCBI Taxonomy" id="43782"/>
    <lineage>
        <taxon>Eukaryota</taxon>
        <taxon>Viridiplantae</taxon>
        <taxon>Streptophyta</taxon>
        <taxon>Embryophyta</taxon>
        <taxon>Tracheophyta</taxon>
        <taxon>Spermatophyta</taxon>
        <taxon>Magnoliopsida</taxon>
        <taxon>eudicotyledons</taxon>
        <taxon>Gunneridae</taxon>
        <taxon>Pentapetalae</taxon>
        <taxon>rosids</taxon>
        <taxon>malvids</taxon>
        <taxon>Sapindales</taxon>
        <taxon>Sapindaceae</taxon>
        <taxon>Hippocastanoideae</taxon>
        <taxon>Acereae</taxon>
        <taxon>Dipteronia</taxon>
    </lineage>
</organism>
<dbReference type="AlphaFoldDB" id="A0AAE0ED42"/>
<gene>
    <name evidence="2" type="ORF">Dsin_010998</name>
</gene>
<sequence length="171" mass="19725">MEGNLQNSPKLGCPVDNFDAKYISGDRILQIEYIFCSQMYPNFQSKSKSLQKIYSEAKKAAEDVWKEKEKVLLLKVEQIQLEKRQALEEDWSLMLEKAKPATFQDGKSSPLLAILESQQLKFNELEQELMQKSKEVDEGMELQNKLLHLGVGRLQEELRKKTRSFGGKKIA</sequence>
<dbReference type="GO" id="GO:0003684">
    <property type="term" value="F:damaged DNA binding"/>
    <property type="evidence" value="ECO:0007669"/>
    <property type="project" value="TreeGrafter"/>
</dbReference>
<reference evidence="2" key="1">
    <citation type="journal article" date="2023" name="Plant J.">
        <title>Genome sequences and population genomics provide insights into the demographic history, inbreeding, and mutation load of two 'living fossil' tree species of Dipteronia.</title>
        <authorList>
            <person name="Feng Y."/>
            <person name="Comes H.P."/>
            <person name="Chen J."/>
            <person name="Zhu S."/>
            <person name="Lu R."/>
            <person name="Zhang X."/>
            <person name="Li P."/>
            <person name="Qiu J."/>
            <person name="Olsen K.M."/>
            <person name="Qiu Y."/>
        </authorList>
    </citation>
    <scope>NUCLEOTIDE SEQUENCE</scope>
    <source>
        <strain evidence="2">NBL</strain>
    </source>
</reference>
<accession>A0AAE0ED42</accession>
<evidence type="ECO:0000256" key="1">
    <source>
        <dbReference type="SAM" id="Coils"/>
    </source>
</evidence>
<dbReference type="GO" id="GO:0010792">
    <property type="term" value="P:DNA double-strand break processing involved in repair via single-strand annealing"/>
    <property type="evidence" value="ECO:0007669"/>
    <property type="project" value="TreeGrafter"/>
</dbReference>
<name>A0AAE0ED42_9ROSI</name>
<comment type="caution">
    <text evidence="2">The sequence shown here is derived from an EMBL/GenBank/DDBJ whole genome shotgun (WGS) entry which is preliminary data.</text>
</comment>
<dbReference type="PANTHER" id="PTHR15107">
    <property type="entry name" value="RETINOBLASTOMA BINDING PROTEIN 8"/>
    <property type="match status" value="1"/>
</dbReference>
<dbReference type="EMBL" id="JANJYJ010000003">
    <property type="protein sequence ID" value="KAK3223973.1"/>
    <property type="molecule type" value="Genomic_DNA"/>
</dbReference>
<dbReference type="PANTHER" id="PTHR15107:SF0">
    <property type="entry name" value="DNA ENDONUCLEASE ACTIVATOR CTP1 C-TERMINAL DOMAIN-CONTAINING PROTEIN"/>
    <property type="match status" value="1"/>
</dbReference>
<proteinExistence type="predicted"/>
<feature type="coiled-coil region" evidence="1">
    <location>
        <begin position="115"/>
        <end position="142"/>
    </location>
</feature>
<keyword evidence="1" id="KW-0175">Coiled coil</keyword>
<keyword evidence="3" id="KW-1185">Reference proteome</keyword>
<evidence type="ECO:0000313" key="2">
    <source>
        <dbReference type="EMBL" id="KAK3223973.1"/>
    </source>
</evidence>
<dbReference type="Proteomes" id="UP001281410">
    <property type="component" value="Unassembled WGS sequence"/>
</dbReference>
<protein>
    <submittedName>
        <fullName evidence="2">Uncharacterized protein</fullName>
    </submittedName>
</protein>
<evidence type="ECO:0000313" key="3">
    <source>
        <dbReference type="Proteomes" id="UP001281410"/>
    </source>
</evidence>